<organism evidence="1 2">
    <name type="scientific">Priestia megaterium</name>
    <name type="common">Bacillus megaterium</name>
    <dbReference type="NCBI Taxonomy" id="1404"/>
    <lineage>
        <taxon>Bacteria</taxon>
        <taxon>Bacillati</taxon>
        <taxon>Bacillota</taxon>
        <taxon>Bacilli</taxon>
        <taxon>Bacillales</taxon>
        <taxon>Bacillaceae</taxon>
        <taxon>Priestia</taxon>
    </lineage>
</organism>
<proteinExistence type="predicted"/>
<dbReference type="Proteomes" id="UP001165240">
    <property type="component" value="Unassembled WGS sequence"/>
</dbReference>
<evidence type="ECO:0000313" key="2">
    <source>
        <dbReference type="Proteomes" id="UP001165240"/>
    </source>
</evidence>
<protein>
    <submittedName>
        <fullName evidence="1">Uncharacterized protein</fullName>
    </submittedName>
</protein>
<sequence>MICGWKKNNKKSSKVFKALLLFLPNIFKINYVLNKQCKMIFLLLIPNEHHASPTQAYKKLLNVQIVQNIYI</sequence>
<evidence type="ECO:0000313" key="1">
    <source>
        <dbReference type="EMBL" id="GMG74050.1"/>
    </source>
</evidence>
<gene>
    <name evidence="1" type="ORF">ShirakiTB12_25180</name>
</gene>
<dbReference type="AlphaFoldDB" id="A0AAX6BJY1"/>
<accession>A0AAX6BJY1</accession>
<comment type="caution">
    <text evidence="1">The sequence shown here is derived from an EMBL/GenBank/DDBJ whole genome shotgun (WGS) entry which is preliminary data.</text>
</comment>
<name>A0AAX6BJY1_PRIMG</name>
<dbReference type="EMBL" id="BSYK01000001">
    <property type="protein sequence ID" value="GMG74050.1"/>
    <property type="molecule type" value="Genomic_DNA"/>
</dbReference>
<reference evidence="1" key="1">
    <citation type="journal article" date="2024" name="Appl Microbiol">
        <title>Effect of kuratsuki Bacillus and Priestia on Taste of Sake.</title>
        <authorList>
            <person name="Kobayashi K."/>
            <person name="Nishida H."/>
        </authorList>
    </citation>
    <scope>NUCLEOTIDE SEQUENCE</scope>
    <source>
        <strain evidence="1">B-12</strain>
    </source>
</reference>